<keyword evidence="2" id="KW-0472">Membrane</keyword>
<dbReference type="AlphaFoldDB" id="A0AAN9BNP1"/>
<feature type="transmembrane region" description="Helical" evidence="2">
    <location>
        <begin position="302"/>
        <end position="320"/>
    </location>
</feature>
<accession>A0AAN9BNP1</accession>
<feature type="region of interest" description="Disordered" evidence="1">
    <location>
        <begin position="429"/>
        <end position="454"/>
    </location>
</feature>
<protein>
    <recommendedName>
        <fullName evidence="5">Transmembrane protein 135 N-terminal domain-containing protein</fullName>
    </recommendedName>
</protein>
<name>A0AAN9BNP1_9CAEN</name>
<reference evidence="3 4" key="1">
    <citation type="submission" date="2024-02" db="EMBL/GenBank/DDBJ databases">
        <title>Chromosome-scale genome assembly of the rough periwinkle Littorina saxatilis.</title>
        <authorList>
            <person name="De Jode A."/>
            <person name="Faria R."/>
            <person name="Formenti G."/>
            <person name="Sims Y."/>
            <person name="Smith T.P."/>
            <person name="Tracey A."/>
            <person name="Wood J.M.D."/>
            <person name="Zagrodzka Z.B."/>
            <person name="Johannesson K."/>
            <person name="Butlin R.K."/>
            <person name="Leder E.H."/>
        </authorList>
    </citation>
    <scope>NUCLEOTIDE SEQUENCE [LARGE SCALE GENOMIC DNA]</scope>
    <source>
        <strain evidence="3">Snail1</strain>
        <tissue evidence="3">Muscle</tissue>
    </source>
</reference>
<feature type="transmembrane region" description="Helical" evidence="2">
    <location>
        <begin position="388"/>
        <end position="406"/>
    </location>
</feature>
<keyword evidence="2" id="KW-0812">Transmembrane</keyword>
<dbReference type="InterPro" id="IPR026749">
    <property type="entry name" value="Tmem135"/>
</dbReference>
<dbReference type="EMBL" id="JBAMIC010000004">
    <property type="protein sequence ID" value="KAK7108384.1"/>
    <property type="molecule type" value="Genomic_DNA"/>
</dbReference>
<dbReference type="PANTHER" id="PTHR12459">
    <property type="entry name" value="TRANSMEMBRANE PROTEIN 135-RELATED"/>
    <property type="match status" value="1"/>
</dbReference>
<comment type="caution">
    <text evidence="3">The sequence shown here is derived from an EMBL/GenBank/DDBJ whole genome shotgun (WGS) entry which is preliminary data.</text>
</comment>
<feature type="transmembrane region" description="Helical" evidence="2">
    <location>
        <begin position="132"/>
        <end position="150"/>
    </location>
</feature>
<evidence type="ECO:0008006" key="5">
    <source>
        <dbReference type="Google" id="ProtNLM"/>
    </source>
</evidence>
<keyword evidence="4" id="KW-1185">Reference proteome</keyword>
<proteinExistence type="predicted"/>
<dbReference type="PANTHER" id="PTHR12459:SF6">
    <property type="entry name" value="GB|AAD46013.1"/>
    <property type="match status" value="1"/>
</dbReference>
<evidence type="ECO:0000313" key="3">
    <source>
        <dbReference type="EMBL" id="KAK7108384.1"/>
    </source>
</evidence>
<gene>
    <name evidence="3" type="ORF">V1264_016130</name>
</gene>
<dbReference type="Proteomes" id="UP001374579">
    <property type="component" value="Unassembled WGS sequence"/>
</dbReference>
<evidence type="ECO:0000313" key="4">
    <source>
        <dbReference type="Proteomes" id="UP001374579"/>
    </source>
</evidence>
<feature type="transmembrane region" description="Helical" evidence="2">
    <location>
        <begin position="187"/>
        <end position="205"/>
    </location>
</feature>
<feature type="transmembrane region" description="Helical" evidence="2">
    <location>
        <begin position="332"/>
        <end position="351"/>
    </location>
</feature>
<evidence type="ECO:0000256" key="2">
    <source>
        <dbReference type="SAM" id="Phobius"/>
    </source>
</evidence>
<sequence length="454" mass="51034">MSDNLQPRDKMHRNGARHNRIDVKTSYAFDDNEDDDDGEGVDGLSLKEWMSKEGQMFVARFVRSFGKAAAVYTGVRTFTAFMKNPFRKGIPAVWQGVMSKDCLRFAAFLGLYPSLYHLAVSLLRRYRKRKDGWNYGLAGGIAGLSMALEAPSRQKTLAFFVAARALGAGATTLVARDLVTSIPHAETVAFCTCCAVLVTCVSLYPKLLPAGYYHSVVKWSRDYSDPIMTELFRIPGERFLTCQEIGMHEGTCTEHALDDLLHSLPSFAKLYLPIHLAPVLLFKRQMIRNRPRYVLASLAKNLTYSTLFLATMVFIAKYVICLLRNATGKPPPLPVYIPAVAGFLCGFSVLWERVSRRKELVLFLIPQMFNATLVLVKKSRWGRDVRVPQGYVLLFAVAMGVVMHAYEREPPSLTMLMTGVLRFFVGDRREKGGERGNGKGREGERKRVRFDSEG</sequence>
<evidence type="ECO:0000256" key="1">
    <source>
        <dbReference type="SAM" id="MobiDB-lite"/>
    </source>
</evidence>
<keyword evidence="2" id="KW-1133">Transmembrane helix</keyword>
<organism evidence="3 4">
    <name type="scientific">Littorina saxatilis</name>
    <dbReference type="NCBI Taxonomy" id="31220"/>
    <lineage>
        <taxon>Eukaryota</taxon>
        <taxon>Metazoa</taxon>
        <taxon>Spiralia</taxon>
        <taxon>Lophotrochozoa</taxon>
        <taxon>Mollusca</taxon>
        <taxon>Gastropoda</taxon>
        <taxon>Caenogastropoda</taxon>
        <taxon>Littorinimorpha</taxon>
        <taxon>Littorinoidea</taxon>
        <taxon>Littorinidae</taxon>
        <taxon>Littorina</taxon>
    </lineage>
</organism>